<dbReference type="RefSeq" id="WP_144651407.1">
    <property type="nucleotide sequence ID" value="NZ_VNFK01000010.1"/>
</dbReference>
<dbReference type="Proteomes" id="UP000316500">
    <property type="component" value="Unassembled WGS sequence"/>
</dbReference>
<evidence type="ECO:0000313" key="1">
    <source>
        <dbReference type="EMBL" id="TVU61600.1"/>
    </source>
</evidence>
<evidence type="ECO:0008006" key="3">
    <source>
        <dbReference type="Google" id="ProtNLM"/>
    </source>
</evidence>
<proteinExistence type="predicted"/>
<organism evidence="1 2">
    <name type="scientific">Paenarthrobacter nitroguajacolicus</name>
    <name type="common">Arthrobacter nitroguajacolicus</name>
    <dbReference type="NCBI Taxonomy" id="211146"/>
    <lineage>
        <taxon>Bacteria</taxon>
        <taxon>Bacillati</taxon>
        <taxon>Actinomycetota</taxon>
        <taxon>Actinomycetes</taxon>
        <taxon>Micrococcales</taxon>
        <taxon>Micrococcaceae</taxon>
        <taxon>Paenarthrobacter</taxon>
    </lineage>
</organism>
<evidence type="ECO:0000313" key="2">
    <source>
        <dbReference type="Proteomes" id="UP000316500"/>
    </source>
</evidence>
<dbReference type="EMBL" id="VNFK01000010">
    <property type="protein sequence ID" value="TVU61600.1"/>
    <property type="molecule type" value="Genomic_DNA"/>
</dbReference>
<comment type="caution">
    <text evidence="1">The sequence shown here is derived from an EMBL/GenBank/DDBJ whole genome shotgun (WGS) entry which is preliminary data.</text>
</comment>
<reference evidence="1 2" key="1">
    <citation type="submission" date="2019-07" db="EMBL/GenBank/DDBJ databases">
        <title>Diversity of Bacteria from Kongsfjorden, Arctic.</title>
        <authorList>
            <person name="Yu Y."/>
        </authorList>
    </citation>
    <scope>NUCLEOTIDE SEQUENCE [LARGE SCALE GENOMIC DNA]</scope>
    <source>
        <strain evidence="1 2">SM1928</strain>
    </source>
</reference>
<protein>
    <recommendedName>
        <fullName evidence="3">Helix-turn-helix domain-containing protein</fullName>
    </recommendedName>
</protein>
<dbReference type="AlphaFoldDB" id="A0A558GXI6"/>
<dbReference type="InterPro" id="IPR009057">
    <property type="entry name" value="Homeodomain-like_sf"/>
</dbReference>
<dbReference type="SUPFAM" id="SSF46689">
    <property type="entry name" value="Homeodomain-like"/>
    <property type="match status" value="1"/>
</dbReference>
<name>A0A558GXI6_PAENT</name>
<gene>
    <name evidence="1" type="ORF">FQP90_13755</name>
</gene>
<dbReference type="Gene3D" id="1.10.10.60">
    <property type="entry name" value="Homeodomain-like"/>
    <property type="match status" value="1"/>
</dbReference>
<accession>A0A558GXI6</accession>
<sequence length="68" mass="7538">MPGQLKRPPSPEKLSQAATLLQGGASQREVTRTTGIARETLRKHFPGQGWTYREGGSFRALTRHSPIH</sequence>
<dbReference type="OrthoDB" id="2065409at2"/>